<accession>A0ABY7ABB7</accession>
<organism evidence="1 2">
    <name type="scientific">Lacrimispora xylanolytica</name>
    <dbReference type="NCBI Taxonomy" id="29375"/>
    <lineage>
        <taxon>Bacteria</taxon>
        <taxon>Bacillati</taxon>
        <taxon>Bacillota</taxon>
        <taxon>Clostridia</taxon>
        <taxon>Lachnospirales</taxon>
        <taxon>Lachnospiraceae</taxon>
        <taxon>Lacrimispora</taxon>
    </lineage>
</organism>
<proteinExistence type="predicted"/>
<keyword evidence="2" id="KW-1185">Reference proteome</keyword>
<reference evidence="1" key="1">
    <citation type="submission" date="2022-11" db="EMBL/GenBank/DDBJ databases">
        <title>Lacrimispora xylanolytica sy1, complete genome.</title>
        <authorList>
            <person name="Choi S."/>
        </authorList>
    </citation>
    <scope>NUCLEOTIDE SEQUENCE</scope>
    <source>
        <strain evidence="1">Sy1</strain>
    </source>
</reference>
<dbReference type="Proteomes" id="UP001163115">
    <property type="component" value="Chromosome"/>
</dbReference>
<name>A0ABY7ABB7_9FIRM</name>
<dbReference type="EMBL" id="CP113524">
    <property type="protein sequence ID" value="WAJ23650.1"/>
    <property type="molecule type" value="Genomic_DNA"/>
</dbReference>
<dbReference type="RefSeq" id="WP_268115032.1">
    <property type="nucleotide sequence ID" value="NZ_CP113524.1"/>
</dbReference>
<sequence>MCGSNNIVVNCGCCGKKDSSGFSDADILFDGTADTESKDYKLQKPLTDYKALVVVYGSRIDGSNVEKHEFILYTSDSLTAKHDKLMNVYYKDNHCYRWRIIWHFIDESTFVCDNVSIGADTVTGVNNGRDEVAILRIYGMK</sequence>
<protein>
    <submittedName>
        <fullName evidence="1">Uncharacterized protein</fullName>
    </submittedName>
</protein>
<evidence type="ECO:0000313" key="2">
    <source>
        <dbReference type="Proteomes" id="UP001163115"/>
    </source>
</evidence>
<gene>
    <name evidence="1" type="ORF">OW255_19170</name>
</gene>
<evidence type="ECO:0000313" key="1">
    <source>
        <dbReference type="EMBL" id="WAJ23650.1"/>
    </source>
</evidence>